<protein>
    <recommendedName>
        <fullName evidence="6">Actin-related protein 8</fullName>
    </recommendedName>
</protein>
<evidence type="ECO:0000313" key="5">
    <source>
        <dbReference type="Proteomes" id="UP001189429"/>
    </source>
</evidence>
<sequence>MAGGAPALRLPLVPRRALRLALQDALSPELLLHAALALDPAQACRLACACPRLAGVLLPPLGARQGSGEGRGAAAASEFLWRELALAQLRRLGLGGERLVDMLNTGRLLDSLRGQAGTGGLRGAGGAGAEAEGARPGSAATSPGATWPRLCAALALARRGLVIDFGFGYTKFGSAQPRGDSDGAPASLRLCSSPSRRADAPREAQIQEVFNRSLEASAADGTVFVSEPFDLPSDSAAEAWRRDFVQPQLPEGVTCVFLPQPLLALLAHGIVDDGIVVNIGHRETTAVPCLGGRILRDAASSNPRLGSALLTKLMLVLVGRRQGVDLGSGPDDEWDLLMECRELKERHCCVALEAPLRGRPLSPDAVEDVGPQDQAPVEVPFAGATALLGSERYLVPEALFWPLSGSLPQLVLEAAARAAAAAGPCEDRDAVWSRLLGSVVVVGGAAELPGLRARLAKELRERVAQRGFQESRQLSRAPCVEVRVPLEELACSPKSAVLRGGQLAAVAAMAAGDPAGMLPLADSALEAAQEDVTAPVSEVPKQVFAKPRTT</sequence>
<accession>A0ABN9RR17</accession>
<comment type="catalytic activity">
    <reaction evidence="1">
        <text>ATP + H2O = ADP + phosphate + H(+)</text>
        <dbReference type="Rhea" id="RHEA:13065"/>
        <dbReference type="ChEBI" id="CHEBI:15377"/>
        <dbReference type="ChEBI" id="CHEBI:15378"/>
        <dbReference type="ChEBI" id="CHEBI:30616"/>
        <dbReference type="ChEBI" id="CHEBI:43474"/>
        <dbReference type="ChEBI" id="CHEBI:456216"/>
    </reaction>
</comment>
<dbReference type="InterPro" id="IPR043129">
    <property type="entry name" value="ATPase_NBD"/>
</dbReference>
<gene>
    <name evidence="4" type="ORF">PCOR1329_LOCUS22889</name>
</gene>
<reference evidence="4" key="1">
    <citation type="submission" date="2023-10" db="EMBL/GenBank/DDBJ databases">
        <authorList>
            <person name="Chen Y."/>
            <person name="Shah S."/>
            <person name="Dougan E. K."/>
            <person name="Thang M."/>
            <person name="Chan C."/>
        </authorList>
    </citation>
    <scope>NUCLEOTIDE SEQUENCE [LARGE SCALE GENOMIC DNA]</scope>
</reference>
<dbReference type="Gene3D" id="3.90.640.10">
    <property type="entry name" value="Actin, Chain A, domain 4"/>
    <property type="match status" value="1"/>
</dbReference>
<feature type="region of interest" description="Disordered" evidence="3">
    <location>
        <begin position="176"/>
        <end position="197"/>
    </location>
</feature>
<dbReference type="SUPFAM" id="SSF53067">
    <property type="entry name" value="Actin-like ATPase domain"/>
    <property type="match status" value="1"/>
</dbReference>
<dbReference type="Pfam" id="PF00022">
    <property type="entry name" value="Actin"/>
    <property type="match status" value="1"/>
</dbReference>
<evidence type="ECO:0000256" key="1">
    <source>
        <dbReference type="ARBA" id="ARBA00049360"/>
    </source>
</evidence>
<feature type="compositionally biased region" description="Low complexity" evidence="3">
    <location>
        <begin position="129"/>
        <end position="140"/>
    </location>
</feature>
<keyword evidence="5" id="KW-1185">Reference proteome</keyword>
<evidence type="ECO:0000256" key="2">
    <source>
        <dbReference type="RuleBase" id="RU000487"/>
    </source>
</evidence>
<dbReference type="SMART" id="SM00268">
    <property type="entry name" value="ACTIN"/>
    <property type="match status" value="1"/>
</dbReference>
<proteinExistence type="inferred from homology"/>
<dbReference type="EMBL" id="CAUYUJ010007691">
    <property type="protein sequence ID" value="CAK0821687.1"/>
    <property type="molecule type" value="Genomic_DNA"/>
</dbReference>
<comment type="similarity">
    <text evidence="2">Belongs to the actin family.</text>
</comment>
<name>A0ABN9RR17_9DINO</name>
<comment type="caution">
    <text evidence="4">The sequence shown here is derived from an EMBL/GenBank/DDBJ whole genome shotgun (WGS) entry which is preliminary data.</text>
</comment>
<dbReference type="Gene3D" id="3.30.420.40">
    <property type="match status" value="2"/>
</dbReference>
<dbReference type="Proteomes" id="UP001189429">
    <property type="component" value="Unassembled WGS sequence"/>
</dbReference>
<evidence type="ECO:0008006" key="6">
    <source>
        <dbReference type="Google" id="ProtNLM"/>
    </source>
</evidence>
<organism evidence="4 5">
    <name type="scientific">Prorocentrum cordatum</name>
    <dbReference type="NCBI Taxonomy" id="2364126"/>
    <lineage>
        <taxon>Eukaryota</taxon>
        <taxon>Sar</taxon>
        <taxon>Alveolata</taxon>
        <taxon>Dinophyceae</taxon>
        <taxon>Prorocentrales</taxon>
        <taxon>Prorocentraceae</taxon>
        <taxon>Prorocentrum</taxon>
    </lineage>
</organism>
<evidence type="ECO:0000256" key="3">
    <source>
        <dbReference type="SAM" id="MobiDB-lite"/>
    </source>
</evidence>
<evidence type="ECO:0000313" key="4">
    <source>
        <dbReference type="EMBL" id="CAK0821687.1"/>
    </source>
</evidence>
<dbReference type="InterPro" id="IPR004000">
    <property type="entry name" value="Actin"/>
</dbReference>
<feature type="region of interest" description="Disordered" evidence="3">
    <location>
        <begin position="120"/>
        <end position="142"/>
    </location>
</feature>
<dbReference type="PANTHER" id="PTHR11937">
    <property type="entry name" value="ACTIN"/>
    <property type="match status" value="1"/>
</dbReference>